<sequence>MSKRRLVHIQALDNVNNNSICKLLPYKLRLDGVWFLIHNRVQPCNGTLNLGVLHISKTETRFISMWPKHTCKVGVEDFYSVGIHLWIDPCTIQSEPIPKVL</sequence>
<protein>
    <submittedName>
        <fullName evidence="1">Uncharacterized protein</fullName>
    </submittedName>
</protein>
<dbReference type="EMBL" id="CM026426">
    <property type="protein sequence ID" value="KAG0573008.1"/>
    <property type="molecule type" value="Genomic_DNA"/>
</dbReference>
<keyword evidence="2" id="KW-1185">Reference proteome</keyword>
<comment type="caution">
    <text evidence="1">The sequence shown here is derived from an EMBL/GenBank/DDBJ whole genome shotgun (WGS) entry which is preliminary data.</text>
</comment>
<dbReference type="AlphaFoldDB" id="A0A8T0HR29"/>
<proteinExistence type="predicted"/>
<dbReference type="Proteomes" id="UP000822688">
    <property type="component" value="Chromosome V"/>
</dbReference>
<reference evidence="1" key="1">
    <citation type="submission" date="2020-06" db="EMBL/GenBank/DDBJ databases">
        <title>WGS assembly of Ceratodon purpureus strain R40.</title>
        <authorList>
            <person name="Carey S.B."/>
            <person name="Jenkins J."/>
            <person name="Shu S."/>
            <person name="Lovell J.T."/>
            <person name="Sreedasyam A."/>
            <person name="Maumus F."/>
            <person name="Tiley G.P."/>
            <person name="Fernandez-Pozo N."/>
            <person name="Barry K."/>
            <person name="Chen C."/>
            <person name="Wang M."/>
            <person name="Lipzen A."/>
            <person name="Daum C."/>
            <person name="Saski C.A."/>
            <person name="Payton A.C."/>
            <person name="Mcbreen J.C."/>
            <person name="Conrad R.E."/>
            <person name="Kollar L.M."/>
            <person name="Olsson S."/>
            <person name="Huttunen S."/>
            <person name="Landis J.B."/>
            <person name="Wickett N.J."/>
            <person name="Johnson M.G."/>
            <person name="Rensing S.A."/>
            <person name="Grimwood J."/>
            <person name="Schmutz J."/>
            <person name="Mcdaniel S.F."/>
        </authorList>
    </citation>
    <scope>NUCLEOTIDE SEQUENCE</scope>
    <source>
        <strain evidence="1">R40</strain>
    </source>
</reference>
<organism evidence="1 2">
    <name type="scientific">Ceratodon purpureus</name>
    <name type="common">Fire moss</name>
    <name type="synonym">Dicranum purpureum</name>
    <dbReference type="NCBI Taxonomy" id="3225"/>
    <lineage>
        <taxon>Eukaryota</taxon>
        <taxon>Viridiplantae</taxon>
        <taxon>Streptophyta</taxon>
        <taxon>Embryophyta</taxon>
        <taxon>Bryophyta</taxon>
        <taxon>Bryophytina</taxon>
        <taxon>Bryopsida</taxon>
        <taxon>Dicranidae</taxon>
        <taxon>Pseudoditrichales</taxon>
        <taxon>Ditrichaceae</taxon>
        <taxon>Ceratodon</taxon>
    </lineage>
</organism>
<accession>A0A8T0HR29</accession>
<evidence type="ECO:0000313" key="1">
    <source>
        <dbReference type="EMBL" id="KAG0573008.1"/>
    </source>
</evidence>
<name>A0A8T0HR29_CERPU</name>
<gene>
    <name evidence="1" type="ORF">KC19_VG140400</name>
</gene>
<evidence type="ECO:0000313" key="2">
    <source>
        <dbReference type="Proteomes" id="UP000822688"/>
    </source>
</evidence>